<evidence type="ECO:0000313" key="1">
    <source>
        <dbReference type="EMBL" id="PZG24442.1"/>
    </source>
</evidence>
<protein>
    <submittedName>
        <fullName evidence="1">Signal protein</fullName>
    </submittedName>
</protein>
<name>A0A2W2EJC5_9ACTN</name>
<reference evidence="1 2" key="1">
    <citation type="submission" date="2018-01" db="EMBL/GenBank/DDBJ databases">
        <title>Draft genome sequence of Jishengella sp. NA12.</title>
        <authorList>
            <person name="Sahin N."/>
            <person name="Ay H."/>
            <person name="Saygin H."/>
        </authorList>
    </citation>
    <scope>NUCLEOTIDE SEQUENCE [LARGE SCALE GENOMIC DNA]</scope>
    <source>
        <strain evidence="1 2">NA12</strain>
    </source>
</reference>
<accession>A0A2W2EJC5</accession>
<gene>
    <name evidence="1" type="ORF">C1I95_00475</name>
</gene>
<evidence type="ECO:0000313" key="2">
    <source>
        <dbReference type="Proteomes" id="UP000248924"/>
    </source>
</evidence>
<dbReference type="AlphaFoldDB" id="A0A2W2EJC5"/>
<proteinExistence type="predicted"/>
<sequence>MPPLTQQRWWAWAAAEPTATNPVADRLGDHCARNQPGDVWFAAGTFGGRVTRRCTLPAGRPIIAPLVNRVTTDEADCDELLGAADGWAVMDGDRVIPQKLPSERVRFDVVAGSPLFGSDGGSFEGVACGLWIALAPPKAGEHQLVIRGGAGDLQIWVEYQLDVQP</sequence>
<comment type="caution">
    <text evidence="1">The sequence shown here is derived from an EMBL/GenBank/DDBJ whole genome shotgun (WGS) entry which is preliminary data.</text>
</comment>
<organism evidence="1 2">
    <name type="scientific">Micromonospora craterilacus</name>
    <dbReference type="NCBI Taxonomy" id="1655439"/>
    <lineage>
        <taxon>Bacteria</taxon>
        <taxon>Bacillati</taxon>
        <taxon>Actinomycetota</taxon>
        <taxon>Actinomycetes</taxon>
        <taxon>Micromonosporales</taxon>
        <taxon>Micromonosporaceae</taxon>
        <taxon>Micromonospora</taxon>
    </lineage>
</organism>
<dbReference type="EMBL" id="POTY01000001">
    <property type="protein sequence ID" value="PZG24442.1"/>
    <property type="molecule type" value="Genomic_DNA"/>
</dbReference>
<keyword evidence="2" id="KW-1185">Reference proteome</keyword>
<dbReference type="OrthoDB" id="5511088at2"/>
<dbReference type="Proteomes" id="UP000248924">
    <property type="component" value="Unassembled WGS sequence"/>
</dbReference>